<dbReference type="STRING" id="314230.DSM3645_03478"/>
<sequence length="25" mass="2651">MDARRQSVSLAQTTAGTNGRVLCSQ</sequence>
<dbReference type="AlphaFoldDB" id="A3ZW09"/>
<evidence type="ECO:0000313" key="1">
    <source>
        <dbReference type="EMBL" id="EAQ79505.1"/>
    </source>
</evidence>
<reference evidence="1 2" key="1">
    <citation type="submission" date="2006-02" db="EMBL/GenBank/DDBJ databases">
        <authorList>
            <person name="Amann R."/>
            <person name="Ferriera S."/>
            <person name="Johnson J."/>
            <person name="Kravitz S."/>
            <person name="Halpern A."/>
            <person name="Remington K."/>
            <person name="Beeson K."/>
            <person name="Tran B."/>
            <person name="Rogers Y.-H."/>
            <person name="Friedman R."/>
            <person name="Venter J.C."/>
        </authorList>
    </citation>
    <scope>NUCLEOTIDE SEQUENCE [LARGE SCALE GENOMIC DNA]</scope>
    <source>
        <strain evidence="1 2">DSM 3645</strain>
    </source>
</reference>
<dbReference type="EMBL" id="AANZ01000014">
    <property type="protein sequence ID" value="EAQ79505.1"/>
    <property type="molecule type" value="Genomic_DNA"/>
</dbReference>
<proteinExistence type="predicted"/>
<dbReference type="HOGENOM" id="CLU_3418762_0_0_0"/>
<accession>A3ZW09</accession>
<gene>
    <name evidence="1" type="ORF">DSM3645_03478</name>
</gene>
<organism evidence="1 2">
    <name type="scientific">Blastopirellula marina DSM 3645</name>
    <dbReference type="NCBI Taxonomy" id="314230"/>
    <lineage>
        <taxon>Bacteria</taxon>
        <taxon>Pseudomonadati</taxon>
        <taxon>Planctomycetota</taxon>
        <taxon>Planctomycetia</taxon>
        <taxon>Pirellulales</taxon>
        <taxon>Pirellulaceae</taxon>
        <taxon>Blastopirellula</taxon>
    </lineage>
</organism>
<protein>
    <submittedName>
        <fullName evidence="1">Uncharacterized protein</fullName>
    </submittedName>
</protein>
<comment type="caution">
    <text evidence="1">The sequence shown here is derived from an EMBL/GenBank/DDBJ whole genome shotgun (WGS) entry which is preliminary data.</text>
</comment>
<evidence type="ECO:0000313" key="2">
    <source>
        <dbReference type="Proteomes" id="UP000004358"/>
    </source>
</evidence>
<dbReference type="Proteomes" id="UP000004358">
    <property type="component" value="Unassembled WGS sequence"/>
</dbReference>
<name>A3ZW09_9BACT</name>